<geneLocation type="plasmid" evidence="1 2">
    <name>pOSC7112.04</name>
</geneLocation>
<dbReference type="OrthoDB" id="462163at2"/>
<keyword evidence="2" id="KW-1185">Reference proteome</keyword>
<dbReference type="Proteomes" id="UP000010478">
    <property type="component" value="Plasmid pOSC7112.04"/>
</dbReference>
<dbReference type="HOGENOM" id="CLU_131493_0_0_3"/>
<name>K9VSS2_9CYAN</name>
<reference evidence="1 2" key="1">
    <citation type="submission" date="2012-05" db="EMBL/GenBank/DDBJ databases">
        <title>Finished plasmid 4 of genome of Oscillatoria sp. PCC 7112.</title>
        <authorList>
            <consortium name="US DOE Joint Genome Institute"/>
            <person name="Gugger M."/>
            <person name="Coursin T."/>
            <person name="Rippka R."/>
            <person name="Tandeau De Marsac N."/>
            <person name="Huntemann M."/>
            <person name="Wei C.-L."/>
            <person name="Han J."/>
            <person name="Detter J.C."/>
            <person name="Han C."/>
            <person name="Tapia R."/>
            <person name="Davenport K."/>
            <person name="Daligault H."/>
            <person name="Erkkila T."/>
            <person name="Gu W."/>
            <person name="Munk A.C.C."/>
            <person name="Teshima H."/>
            <person name="Xu Y."/>
            <person name="Chain P."/>
            <person name="Chen A."/>
            <person name="Krypides N."/>
            <person name="Mavromatis K."/>
            <person name="Markowitz V."/>
            <person name="Szeto E."/>
            <person name="Ivanova N."/>
            <person name="Mikhailova N."/>
            <person name="Ovchinnikova G."/>
            <person name="Pagani I."/>
            <person name="Pati A."/>
            <person name="Goodwin L."/>
            <person name="Peters L."/>
            <person name="Pitluck S."/>
            <person name="Woyke T."/>
            <person name="Kerfeld C."/>
        </authorList>
    </citation>
    <scope>NUCLEOTIDE SEQUENCE [LARGE SCALE GENOMIC DNA]</scope>
    <source>
        <strain evidence="1 2">PCC 7112</strain>
        <plasmid evidence="1 2">pOSC7112.04</plasmid>
    </source>
</reference>
<evidence type="ECO:0000313" key="2">
    <source>
        <dbReference type="Proteomes" id="UP000010478"/>
    </source>
</evidence>
<dbReference type="EMBL" id="CP003618">
    <property type="protein sequence ID" value="AFZ10986.1"/>
    <property type="molecule type" value="Genomic_DNA"/>
</dbReference>
<sequence length="143" mass="16275">MTEMPTILNRSDIYRNFPNPYEAVDDDEINKRAEARKKGKLVRVIGKYTQIDARRRQEPPPVYEGIVALMLAEDTAERAAVFLHPTCHPEAIRPAQEIAWYNDRLVVVVGRFVPDSPESPNAVAHLVGPCMLTIDSIDFWTQE</sequence>
<keyword evidence="1" id="KW-0614">Plasmid</keyword>
<gene>
    <name evidence="1" type="ORF">Osc7112_6907</name>
</gene>
<protein>
    <submittedName>
        <fullName evidence="1">Uncharacterized protein</fullName>
    </submittedName>
</protein>
<organism evidence="1 2">
    <name type="scientific">Phormidium nigroviride PCC 7112</name>
    <dbReference type="NCBI Taxonomy" id="179408"/>
    <lineage>
        <taxon>Bacteria</taxon>
        <taxon>Bacillati</taxon>
        <taxon>Cyanobacteriota</taxon>
        <taxon>Cyanophyceae</taxon>
        <taxon>Oscillatoriophycideae</taxon>
        <taxon>Oscillatoriales</taxon>
        <taxon>Oscillatoriaceae</taxon>
        <taxon>Phormidium</taxon>
    </lineage>
</organism>
<accession>K9VSS2</accession>
<dbReference type="AlphaFoldDB" id="K9VSS2"/>
<dbReference type="RefSeq" id="WP_015211859.1">
    <property type="nucleotide sequence ID" value="NC_019764.1"/>
</dbReference>
<proteinExistence type="predicted"/>
<evidence type="ECO:0000313" key="1">
    <source>
        <dbReference type="EMBL" id="AFZ10986.1"/>
    </source>
</evidence>
<dbReference type="KEGG" id="oni:Osc7112_6907"/>